<sequence length="52" mass="5412">MSCQSAPGVESSPEPTNAQDSLACLHSFFVDTDAPGTFFIGFFDLGKDTGAP</sequence>
<evidence type="ECO:0000313" key="2">
    <source>
        <dbReference type="Proteomes" id="UP001162483"/>
    </source>
</evidence>
<name>A0ABN9D351_9NEOB</name>
<organism evidence="1 2">
    <name type="scientific">Staurois parvus</name>
    <dbReference type="NCBI Taxonomy" id="386267"/>
    <lineage>
        <taxon>Eukaryota</taxon>
        <taxon>Metazoa</taxon>
        <taxon>Chordata</taxon>
        <taxon>Craniata</taxon>
        <taxon>Vertebrata</taxon>
        <taxon>Euteleostomi</taxon>
        <taxon>Amphibia</taxon>
        <taxon>Batrachia</taxon>
        <taxon>Anura</taxon>
        <taxon>Neobatrachia</taxon>
        <taxon>Ranoidea</taxon>
        <taxon>Ranidae</taxon>
        <taxon>Staurois</taxon>
    </lineage>
</organism>
<accession>A0ABN9D351</accession>
<dbReference type="Proteomes" id="UP001162483">
    <property type="component" value="Unassembled WGS sequence"/>
</dbReference>
<gene>
    <name evidence="1" type="ORF">SPARVUS_LOCUS6471578</name>
</gene>
<proteinExistence type="predicted"/>
<dbReference type="EMBL" id="CATNWA010014078">
    <property type="protein sequence ID" value="CAI9566924.1"/>
    <property type="molecule type" value="Genomic_DNA"/>
</dbReference>
<reference evidence="1" key="1">
    <citation type="submission" date="2023-05" db="EMBL/GenBank/DDBJ databases">
        <authorList>
            <person name="Stuckert A."/>
        </authorList>
    </citation>
    <scope>NUCLEOTIDE SEQUENCE</scope>
</reference>
<keyword evidence="2" id="KW-1185">Reference proteome</keyword>
<comment type="caution">
    <text evidence="1">The sequence shown here is derived from an EMBL/GenBank/DDBJ whole genome shotgun (WGS) entry which is preliminary data.</text>
</comment>
<evidence type="ECO:0000313" key="1">
    <source>
        <dbReference type="EMBL" id="CAI9566924.1"/>
    </source>
</evidence>
<protein>
    <submittedName>
        <fullName evidence="1">Uncharacterized protein</fullName>
    </submittedName>
</protein>